<accession>A0A9W7G570</accession>
<name>A0A9W7G570_9STRA</name>
<gene>
    <name evidence="2" type="ORF">TrRE_jg4780</name>
</gene>
<keyword evidence="1" id="KW-1133">Transmembrane helix</keyword>
<evidence type="ECO:0000256" key="1">
    <source>
        <dbReference type="SAM" id="Phobius"/>
    </source>
</evidence>
<keyword evidence="1" id="KW-0472">Membrane</keyword>
<proteinExistence type="predicted"/>
<dbReference type="EMBL" id="BRXZ01007701">
    <property type="protein sequence ID" value="GMI32446.1"/>
    <property type="molecule type" value="Genomic_DNA"/>
</dbReference>
<dbReference type="Proteomes" id="UP001165082">
    <property type="component" value="Unassembled WGS sequence"/>
</dbReference>
<keyword evidence="3" id="KW-1185">Reference proteome</keyword>
<keyword evidence="1" id="KW-0812">Transmembrane</keyword>
<protein>
    <submittedName>
        <fullName evidence="2">Uncharacterized protein</fullName>
    </submittedName>
</protein>
<feature type="non-terminal residue" evidence="2">
    <location>
        <position position="1"/>
    </location>
</feature>
<comment type="caution">
    <text evidence="2">The sequence shown here is derived from an EMBL/GenBank/DDBJ whole genome shotgun (WGS) entry which is preliminary data.</text>
</comment>
<sequence>GVADYCSDGNWWVGQCEKTCCLHDPNQRKISESESPTTTVPANFETQTALSVFGAVIVLVGLVGFKMGERSRDSVVYVEAPLDIPTMGDKDDNDNEDMLPAFNAAVV</sequence>
<evidence type="ECO:0000313" key="3">
    <source>
        <dbReference type="Proteomes" id="UP001165082"/>
    </source>
</evidence>
<feature type="transmembrane region" description="Helical" evidence="1">
    <location>
        <begin position="48"/>
        <end position="65"/>
    </location>
</feature>
<evidence type="ECO:0000313" key="2">
    <source>
        <dbReference type="EMBL" id="GMI32446.1"/>
    </source>
</evidence>
<reference evidence="2" key="1">
    <citation type="submission" date="2022-07" db="EMBL/GenBank/DDBJ databases">
        <title>Genome analysis of Parmales, a sister group of diatoms, reveals the evolutionary specialization of diatoms from phago-mixotrophs to photoautotrophs.</title>
        <authorList>
            <person name="Ban H."/>
            <person name="Sato S."/>
            <person name="Yoshikawa S."/>
            <person name="Kazumasa Y."/>
            <person name="Nakamura Y."/>
            <person name="Ichinomiya M."/>
            <person name="Saitoh K."/>
            <person name="Sato N."/>
            <person name="Blanc-Mathieu R."/>
            <person name="Endo H."/>
            <person name="Kuwata A."/>
            <person name="Ogata H."/>
        </authorList>
    </citation>
    <scope>NUCLEOTIDE SEQUENCE</scope>
</reference>
<organism evidence="2 3">
    <name type="scientific">Triparma retinervis</name>
    <dbReference type="NCBI Taxonomy" id="2557542"/>
    <lineage>
        <taxon>Eukaryota</taxon>
        <taxon>Sar</taxon>
        <taxon>Stramenopiles</taxon>
        <taxon>Ochrophyta</taxon>
        <taxon>Bolidophyceae</taxon>
        <taxon>Parmales</taxon>
        <taxon>Triparmaceae</taxon>
        <taxon>Triparma</taxon>
    </lineage>
</organism>
<dbReference type="AlphaFoldDB" id="A0A9W7G570"/>